<evidence type="ECO:0000313" key="1">
    <source>
        <dbReference type="EMBL" id="KJH49995.1"/>
    </source>
</evidence>
<accession>A0A0D8XZV1</accession>
<dbReference type="AlphaFoldDB" id="A0A0D8XZV1"/>
<gene>
    <name evidence="1" type="ORF">DICVIV_03868</name>
</gene>
<evidence type="ECO:0000313" key="2">
    <source>
        <dbReference type="Proteomes" id="UP000053766"/>
    </source>
</evidence>
<name>A0A0D8XZV1_DICVI</name>
<dbReference type="Proteomes" id="UP000053766">
    <property type="component" value="Unassembled WGS sequence"/>
</dbReference>
<sequence>MYSQRYGWSFGVGHLHSPRNEKARVVSSGSHHLESVPCSCPLAHARGRVKPRELAYSAEDLEQAKKYFRSYSTNARSIPVTTSDGTTNFVDSSVYTEHLRRPQTTSSYGKFAVESMQLLHDTLPKGHFSQSSERVHQSMNCAFTIQLTCTLQLVHI</sequence>
<organism evidence="1 2">
    <name type="scientific">Dictyocaulus viviparus</name>
    <name type="common">Bovine lungworm</name>
    <dbReference type="NCBI Taxonomy" id="29172"/>
    <lineage>
        <taxon>Eukaryota</taxon>
        <taxon>Metazoa</taxon>
        <taxon>Ecdysozoa</taxon>
        <taxon>Nematoda</taxon>
        <taxon>Chromadorea</taxon>
        <taxon>Rhabditida</taxon>
        <taxon>Rhabditina</taxon>
        <taxon>Rhabditomorpha</taxon>
        <taxon>Strongyloidea</taxon>
        <taxon>Metastrongylidae</taxon>
        <taxon>Dictyocaulus</taxon>
    </lineage>
</organism>
<dbReference type="STRING" id="29172.A0A0D8XZV1"/>
<reference evidence="1 2" key="1">
    <citation type="submission" date="2013-11" db="EMBL/GenBank/DDBJ databases">
        <title>Draft genome of the bovine lungworm Dictyocaulus viviparus.</title>
        <authorList>
            <person name="Mitreva M."/>
        </authorList>
    </citation>
    <scope>NUCLEOTIDE SEQUENCE [LARGE SCALE GENOMIC DNA]</scope>
    <source>
        <strain evidence="1 2">HannoverDv2000</strain>
    </source>
</reference>
<reference evidence="2" key="2">
    <citation type="journal article" date="2016" name="Sci. Rep.">
        <title>Dictyocaulus viviparus genome, variome and transcriptome elucidate lungworm biology and support future intervention.</title>
        <authorList>
            <person name="McNulty S.N."/>
            <person name="Strube C."/>
            <person name="Rosa B.A."/>
            <person name="Martin J.C."/>
            <person name="Tyagi R."/>
            <person name="Choi Y.J."/>
            <person name="Wang Q."/>
            <person name="Hallsworth Pepin K."/>
            <person name="Zhang X."/>
            <person name="Ozersky P."/>
            <person name="Wilson R.K."/>
            <person name="Sternberg P.W."/>
            <person name="Gasser R.B."/>
            <person name="Mitreva M."/>
        </authorList>
    </citation>
    <scope>NUCLEOTIDE SEQUENCE [LARGE SCALE GENOMIC DNA]</scope>
    <source>
        <strain evidence="2">HannoverDv2000</strain>
    </source>
</reference>
<dbReference type="EMBL" id="KN716218">
    <property type="protein sequence ID" value="KJH49995.1"/>
    <property type="molecule type" value="Genomic_DNA"/>
</dbReference>
<keyword evidence="2" id="KW-1185">Reference proteome</keyword>
<protein>
    <submittedName>
        <fullName evidence="1">Uncharacterized protein</fullName>
    </submittedName>
</protein>
<proteinExistence type="predicted"/>